<dbReference type="Proteomes" id="UP000594638">
    <property type="component" value="Unassembled WGS sequence"/>
</dbReference>
<keyword evidence="3" id="KW-1185">Reference proteome</keyword>
<evidence type="ECO:0000256" key="1">
    <source>
        <dbReference type="SAM" id="MobiDB-lite"/>
    </source>
</evidence>
<sequence>MEFSESSAGLVHYGPGPYGPGPNHYGPHRTRILVRVRLSGPNPDPDLDQK</sequence>
<dbReference type="AlphaFoldDB" id="A0A8S0U2Q6"/>
<dbReference type="Gramene" id="OE9A070513T1">
    <property type="protein sequence ID" value="OE9A070513C1"/>
    <property type="gene ID" value="OE9A070513"/>
</dbReference>
<feature type="region of interest" description="Disordered" evidence="1">
    <location>
        <begin position="1"/>
        <end position="28"/>
    </location>
</feature>
<organism evidence="2 3">
    <name type="scientific">Olea europaea subsp. europaea</name>
    <dbReference type="NCBI Taxonomy" id="158383"/>
    <lineage>
        <taxon>Eukaryota</taxon>
        <taxon>Viridiplantae</taxon>
        <taxon>Streptophyta</taxon>
        <taxon>Embryophyta</taxon>
        <taxon>Tracheophyta</taxon>
        <taxon>Spermatophyta</taxon>
        <taxon>Magnoliopsida</taxon>
        <taxon>eudicotyledons</taxon>
        <taxon>Gunneridae</taxon>
        <taxon>Pentapetalae</taxon>
        <taxon>asterids</taxon>
        <taxon>lamiids</taxon>
        <taxon>Lamiales</taxon>
        <taxon>Oleaceae</taxon>
        <taxon>Oleeae</taxon>
        <taxon>Olea</taxon>
    </lineage>
</organism>
<reference evidence="2 3" key="1">
    <citation type="submission" date="2019-12" db="EMBL/GenBank/DDBJ databases">
        <authorList>
            <person name="Alioto T."/>
            <person name="Alioto T."/>
            <person name="Gomez Garrido J."/>
        </authorList>
    </citation>
    <scope>NUCLEOTIDE SEQUENCE [LARGE SCALE GENOMIC DNA]</scope>
</reference>
<protein>
    <submittedName>
        <fullName evidence="2">Uncharacterized protein</fullName>
    </submittedName>
</protein>
<proteinExistence type="predicted"/>
<evidence type="ECO:0000313" key="2">
    <source>
        <dbReference type="EMBL" id="CAA3012792.1"/>
    </source>
</evidence>
<comment type="caution">
    <text evidence="2">The sequence shown here is derived from an EMBL/GenBank/DDBJ whole genome shotgun (WGS) entry which is preliminary data.</text>
</comment>
<accession>A0A8S0U2Q6</accession>
<gene>
    <name evidence="2" type="ORF">OLEA9_A070513</name>
</gene>
<dbReference type="EMBL" id="CACTIH010007412">
    <property type="protein sequence ID" value="CAA3012792.1"/>
    <property type="molecule type" value="Genomic_DNA"/>
</dbReference>
<name>A0A8S0U2Q6_OLEEU</name>
<evidence type="ECO:0000313" key="3">
    <source>
        <dbReference type="Proteomes" id="UP000594638"/>
    </source>
</evidence>